<reference evidence="1" key="1">
    <citation type="submission" date="2024-03" db="EMBL/GenBank/DDBJ databases">
        <title>The Complete Genome of 'Candidatus Phytoplasma fraxini' AshY1 from the Ash Yellows Group.</title>
        <authorList>
            <person name="Boehm J.W."/>
            <person name="Huettel B."/>
            <person name="Schneider B."/>
            <person name="Kube M."/>
        </authorList>
    </citation>
    <scope>NUCLEOTIDE SEQUENCE [LARGE SCALE GENOMIC DNA]</scope>
    <source>
        <strain evidence="1">AshY1</strain>
    </source>
</reference>
<protein>
    <submittedName>
        <fullName evidence="1">Uncharacterized protein</fullName>
    </submittedName>
</protein>
<sequence length="116" mass="14123">MKYIYDLREILENLTGYNCFHILMSTKKNIKTNFNIEEKCFFINQKDLPKINQLLQDFKPRPFEIIILEDLKQKYSFNKIKKKLSINATFYNEAPKDDKFHGDKYLKKLYDSIEWK</sequence>
<keyword evidence="2" id="KW-1185">Reference proteome</keyword>
<dbReference type="EMBL" id="CP146843">
    <property type="protein sequence ID" value="WYY26299.1"/>
    <property type="molecule type" value="Genomic_DNA"/>
</dbReference>
<proteinExistence type="predicted"/>
<organism evidence="1 2">
    <name type="scientific">Ash yellows phytoplasma</name>
    <dbReference type="NCBI Taxonomy" id="35780"/>
    <lineage>
        <taxon>Bacteria</taxon>
        <taxon>Bacillati</taxon>
        <taxon>Mycoplasmatota</taxon>
        <taxon>Mollicutes</taxon>
        <taxon>Acholeplasmatales</taxon>
        <taxon>Acholeplasmataceae</taxon>
        <taxon>Candidatus Phytoplasma</taxon>
        <taxon>16SrVII (Ash yellows group)</taxon>
    </lineage>
</organism>
<evidence type="ECO:0000313" key="1">
    <source>
        <dbReference type="EMBL" id="WYY26299.1"/>
    </source>
</evidence>
<evidence type="ECO:0000313" key="2">
    <source>
        <dbReference type="Proteomes" id="UP001484199"/>
    </source>
</evidence>
<accession>A0ABZ2U7U4</accession>
<dbReference type="Proteomes" id="UP001484199">
    <property type="component" value="Chromosome"/>
</dbReference>
<gene>
    <name evidence="1" type="ORF">AshY1_01570</name>
</gene>
<name>A0ABZ2U7U4_ASHYP</name>
<dbReference type="RefSeq" id="WP_341266709.1">
    <property type="nucleotide sequence ID" value="NZ_CP146843.1"/>
</dbReference>